<sequence length="890" mass="100631">MTTQNFKNEKDIPVSHQDFPGTERDMPNPQATRDELPEAGGNSRTYQGSGKLKGKRALITGGDSGIGAASALLFGREGTSDIVIAYLPEEEKDAQDTKKQVEGEGAKVHLISLDLSKQENCRKLVDFAVEKMKGIDILFNNAAYQMVVKDIKDLPEEQWIHTFNINIHSFFYVSKYALPHMKEGATIINNASINAYIGRPDLLDYTSTKGAIVSFTRGLSNQYVSKGIRVNAVAPGPVWTPLIPATMDDEAQKNFTAPMGRPAQPSEIATCIVFLASSDSSCVSGQTIHCNGGTICLLNLHSLVMRLINTQTLQLEFYHGGSRRYAILSHVWGNDEVTFQDMTSVDPAEALELDRYSKLRESCKLARSLKMDYLWIDTCCIDKSSSAELSEAINSMFRWYAESTICLAFLQDVPPSESEEEKKRAFRGSRWFSRGWTLQELIAPGKVIFYGQDWKPLGNRSELKDYIKLVTGISEELLDSTHHMMEIKQRQLGQYSIAEKMYWAAGRETTRPEDIAYCLLGIFDINMPLLYGEGQIKAFKRLQEEIIKSTDDESIYAWRQPRYRVEGKTYWSLLANSPSAFDIDHVAKDLNGLVPKKSKYLSLRSGVSTSMTNRGLELELSLTPFPIDKSGSIFLAFLNCEFRQGQTSINPAILLQRAAWDKDSHFVRIRPDILALSMMNSIILPDELLNMMRGGQTLILKEAIPRQIFVPHNTPDLRYLKGVIFRPEIKGLKDESKIIVRVRSRSPTWQYFVDTRQGPSQTAESYEINFDLAPGPSLGSLQEPIVLGVLELDLGSADSKQCLVMGLEPLLPNPFQTTPLYFLPWYAFEEQAWIARQDFTRVLDKPQRRLEWRVLDMIRATIGIESRYSSLFYSLTLEIDSKRKTNSWFQ</sequence>
<evidence type="ECO:0000256" key="1">
    <source>
        <dbReference type="ARBA" id="ARBA00022857"/>
    </source>
</evidence>
<dbReference type="PANTHER" id="PTHR10622">
    <property type="entry name" value="HET DOMAIN-CONTAINING PROTEIN"/>
    <property type="match status" value="1"/>
</dbReference>
<dbReference type="PRINTS" id="PR00080">
    <property type="entry name" value="SDRFAMILY"/>
</dbReference>
<dbReference type="SUPFAM" id="SSF51735">
    <property type="entry name" value="NAD(P)-binding Rossmann-fold domains"/>
    <property type="match status" value="1"/>
</dbReference>
<accession>A0A4E9DRW7</accession>
<dbReference type="EMBL" id="CAAKMV010000111">
    <property type="protein sequence ID" value="VIO55279.1"/>
    <property type="molecule type" value="Genomic_DNA"/>
</dbReference>
<dbReference type="InterPro" id="IPR002347">
    <property type="entry name" value="SDR_fam"/>
</dbReference>
<evidence type="ECO:0000313" key="5">
    <source>
        <dbReference type="EMBL" id="CAG2004475.1"/>
    </source>
</evidence>
<dbReference type="InterPro" id="IPR036291">
    <property type="entry name" value="NAD(P)-bd_dom_sf"/>
</dbReference>
<dbReference type="PRINTS" id="PR00081">
    <property type="entry name" value="GDHRDH"/>
</dbReference>
<dbReference type="Proteomes" id="UP000746612">
    <property type="component" value="Unassembled WGS sequence"/>
</dbReference>
<dbReference type="InterPro" id="IPR020904">
    <property type="entry name" value="Sc_DH/Rdtase_CS"/>
</dbReference>
<evidence type="ECO:0000259" key="3">
    <source>
        <dbReference type="Pfam" id="PF06985"/>
    </source>
</evidence>
<evidence type="ECO:0000259" key="4">
    <source>
        <dbReference type="Pfam" id="PF26640"/>
    </source>
</evidence>
<gene>
    <name evidence="6" type="ORF">FUG_LOCUS145466</name>
    <name evidence="5" type="ORF">MDCFG202_LOCUS496149</name>
</gene>
<dbReference type="Pfam" id="PF13561">
    <property type="entry name" value="adh_short_C2"/>
    <property type="match status" value="1"/>
</dbReference>
<dbReference type="Gene3D" id="3.40.50.720">
    <property type="entry name" value="NAD(P)-binding Rossmann-like Domain"/>
    <property type="match status" value="1"/>
</dbReference>
<reference evidence="5" key="2">
    <citation type="submission" date="2021-03" db="EMBL/GenBank/DDBJ databases">
        <authorList>
            <person name="Alouane T."/>
            <person name="Langin T."/>
            <person name="Bonhomme L."/>
        </authorList>
    </citation>
    <scope>NUCLEOTIDE SEQUENCE</scope>
    <source>
        <strain evidence="5">MDC_Fg202</strain>
    </source>
</reference>
<dbReference type="InterPro" id="IPR058525">
    <property type="entry name" value="DUF8212"/>
</dbReference>
<feature type="compositionally biased region" description="Basic and acidic residues" evidence="2">
    <location>
        <begin position="21"/>
        <end position="36"/>
    </location>
</feature>
<dbReference type="PROSITE" id="PS00061">
    <property type="entry name" value="ADH_SHORT"/>
    <property type="match status" value="1"/>
</dbReference>
<evidence type="ECO:0000313" key="6">
    <source>
        <dbReference type="EMBL" id="VIO55279.1"/>
    </source>
</evidence>
<dbReference type="AlphaFoldDB" id="A0A4E9DRW7"/>
<feature type="domain" description="DUF8212" evidence="4">
    <location>
        <begin position="537"/>
        <end position="560"/>
    </location>
</feature>
<reference evidence="6" key="1">
    <citation type="submission" date="2019-04" db="EMBL/GenBank/DDBJ databases">
        <authorList>
            <person name="Melise S."/>
            <person name="Noan J."/>
            <person name="Okalmin O."/>
        </authorList>
    </citation>
    <scope>NUCLEOTIDE SEQUENCE</scope>
    <source>
        <strain evidence="6">FN9</strain>
    </source>
</reference>
<dbReference type="Pfam" id="PF26640">
    <property type="entry name" value="DUF8212"/>
    <property type="match status" value="1"/>
</dbReference>
<dbReference type="Pfam" id="PF06985">
    <property type="entry name" value="HET"/>
    <property type="match status" value="1"/>
</dbReference>
<proteinExistence type="predicted"/>
<feature type="region of interest" description="Disordered" evidence="2">
    <location>
        <begin position="1"/>
        <end position="52"/>
    </location>
</feature>
<evidence type="ECO:0000256" key="2">
    <source>
        <dbReference type="SAM" id="MobiDB-lite"/>
    </source>
</evidence>
<dbReference type="EMBL" id="CAJPIJ010000183">
    <property type="protein sequence ID" value="CAG2004475.1"/>
    <property type="molecule type" value="Genomic_DNA"/>
</dbReference>
<dbReference type="FunFam" id="3.40.50.720:FF:000084">
    <property type="entry name" value="Short-chain dehydrogenase reductase"/>
    <property type="match status" value="1"/>
</dbReference>
<name>A0A4E9DRW7_GIBZA</name>
<feature type="domain" description="Heterokaryon incompatibility" evidence="3">
    <location>
        <begin position="325"/>
        <end position="414"/>
    </location>
</feature>
<protein>
    <submittedName>
        <fullName evidence="6">Uncharacterized protein</fullName>
    </submittedName>
</protein>
<dbReference type="InterPro" id="IPR010730">
    <property type="entry name" value="HET"/>
</dbReference>
<organism evidence="6">
    <name type="scientific">Gibberella zeae</name>
    <name type="common">Wheat head blight fungus</name>
    <name type="synonym">Fusarium graminearum</name>
    <dbReference type="NCBI Taxonomy" id="5518"/>
    <lineage>
        <taxon>Eukaryota</taxon>
        <taxon>Fungi</taxon>
        <taxon>Dikarya</taxon>
        <taxon>Ascomycota</taxon>
        <taxon>Pezizomycotina</taxon>
        <taxon>Sordariomycetes</taxon>
        <taxon>Hypocreomycetidae</taxon>
        <taxon>Hypocreales</taxon>
        <taxon>Nectriaceae</taxon>
        <taxon>Fusarium</taxon>
    </lineage>
</organism>
<keyword evidence="1" id="KW-0521">NADP</keyword>
<dbReference type="PANTHER" id="PTHR10622:SF10">
    <property type="entry name" value="HET DOMAIN-CONTAINING PROTEIN"/>
    <property type="match status" value="1"/>
</dbReference>